<dbReference type="Proteomes" id="UP000799757">
    <property type="component" value="Unassembled WGS sequence"/>
</dbReference>
<feature type="region of interest" description="Disordered" evidence="1">
    <location>
        <begin position="168"/>
        <end position="215"/>
    </location>
</feature>
<sequence length="369" mass="40687">MSGPDENAEDVRAICAILKRKTEKGLKALPAFDQVTWNNAQFLIGYTQGDGEKVYAHYVKKSGSIDSAKVHNYYKEGKTTVLSLEEWNGMNYEVPVRYIMDSELGDSDKRGLVSAFVKACFSMRGVTRGAAYIPTANFKQMLGRSITILMQKEDGEDAPQAPINNLETTVLPLGSPSSTARNGSSTELDYRPRGMSSSGSVDSDDGRGRARKYDLGTSNLARSDLAKAVPLKRKSFGMFSDMDRANYAKKWSSKESDNTGMRLTRNGKKQQGLKTDLQVLEAKAEARKDNIRKTIEAQLAAVNTELHSGRSKVLKLLEEEVQQQQGEEAKAKEKSRVIMANMDKLKAMEQAGGFELGGAVTDMKRQGKN</sequence>
<feature type="region of interest" description="Disordered" evidence="1">
    <location>
        <begin position="251"/>
        <end position="274"/>
    </location>
</feature>
<dbReference type="OrthoDB" id="10680728at2759"/>
<dbReference type="AlphaFoldDB" id="A0A6A6X3H0"/>
<accession>A0A6A6X3H0</accession>
<proteinExistence type="predicted"/>
<reference evidence="2" key="1">
    <citation type="journal article" date="2020" name="Stud. Mycol.">
        <title>101 Dothideomycetes genomes: a test case for predicting lifestyles and emergence of pathogens.</title>
        <authorList>
            <person name="Haridas S."/>
            <person name="Albert R."/>
            <person name="Binder M."/>
            <person name="Bloem J."/>
            <person name="Labutti K."/>
            <person name="Salamov A."/>
            <person name="Andreopoulos B."/>
            <person name="Baker S."/>
            <person name="Barry K."/>
            <person name="Bills G."/>
            <person name="Bluhm B."/>
            <person name="Cannon C."/>
            <person name="Castanera R."/>
            <person name="Culley D."/>
            <person name="Daum C."/>
            <person name="Ezra D."/>
            <person name="Gonzalez J."/>
            <person name="Henrissat B."/>
            <person name="Kuo A."/>
            <person name="Liang C."/>
            <person name="Lipzen A."/>
            <person name="Lutzoni F."/>
            <person name="Magnuson J."/>
            <person name="Mondo S."/>
            <person name="Nolan M."/>
            <person name="Ohm R."/>
            <person name="Pangilinan J."/>
            <person name="Park H.-J."/>
            <person name="Ramirez L."/>
            <person name="Alfaro M."/>
            <person name="Sun H."/>
            <person name="Tritt A."/>
            <person name="Yoshinaga Y."/>
            <person name="Zwiers L.-H."/>
            <person name="Turgeon B."/>
            <person name="Goodwin S."/>
            <person name="Spatafora J."/>
            <person name="Crous P."/>
            <person name="Grigoriev I."/>
        </authorList>
    </citation>
    <scope>NUCLEOTIDE SEQUENCE</scope>
    <source>
        <strain evidence="2">CBS 109.77</strain>
    </source>
</reference>
<feature type="compositionally biased region" description="Basic and acidic residues" evidence="1">
    <location>
        <begin position="204"/>
        <end position="214"/>
    </location>
</feature>
<protein>
    <submittedName>
        <fullName evidence="2">Uncharacterized protein</fullName>
    </submittedName>
</protein>
<evidence type="ECO:0000256" key="1">
    <source>
        <dbReference type="SAM" id="MobiDB-lite"/>
    </source>
</evidence>
<evidence type="ECO:0000313" key="3">
    <source>
        <dbReference type="Proteomes" id="UP000799757"/>
    </source>
</evidence>
<evidence type="ECO:0000313" key="2">
    <source>
        <dbReference type="EMBL" id="KAF2790906.1"/>
    </source>
</evidence>
<gene>
    <name evidence="2" type="ORF">K505DRAFT_364316</name>
</gene>
<keyword evidence="3" id="KW-1185">Reference proteome</keyword>
<organism evidence="2 3">
    <name type="scientific">Melanomma pulvis-pyrius CBS 109.77</name>
    <dbReference type="NCBI Taxonomy" id="1314802"/>
    <lineage>
        <taxon>Eukaryota</taxon>
        <taxon>Fungi</taxon>
        <taxon>Dikarya</taxon>
        <taxon>Ascomycota</taxon>
        <taxon>Pezizomycotina</taxon>
        <taxon>Dothideomycetes</taxon>
        <taxon>Pleosporomycetidae</taxon>
        <taxon>Pleosporales</taxon>
        <taxon>Melanommataceae</taxon>
        <taxon>Melanomma</taxon>
    </lineage>
</organism>
<name>A0A6A6X3H0_9PLEO</name>
<feature type="compositionally biased region" description="Polar residues" evidence="1">
    <location>
        <begin position="175"/>
        <end position="187"/>
    </location>
</feature>
<dbReference type="EMBL" id="MU002048">
    <property type="protein sequence ID" value="KAF2790906.1"/>
    <property type="molecule type" value="Genomic_DNA"/>
</dbReference>